<sequence length="94" mass="11464">MDNTEILFKDFSLMPHEEVWNKMVRHLAEVKRCYETLRETLPMVHSSEKTEKAFSYPWLNYRFRDMIQGMIRCSEEFSDGLEKMKIKKEKRNAR</sequence>
<reference evidence="1" key="1">
    <citation type="submission" date="2020-03" db="EMBL/GenBank/DDBJ databases">
        <title>The deep terrestrial virosphere.</title>
        <authorList>
            <person name="Holmfeldt K."/>
            <person name="Nilsson E."/>
            <person name="Simone D."/>
            <person name="Lopez-Fernandez M."/>
            <person name="Wu X."/>
            <person name="de Brujin I."/>
            <person name="Lundin D."/>
            <person name="Andersson A."/>
            <person name="Bertilsson S."/>
            <person name="Dopson M."/>
        </authorList>
    </citation>
    <scope>NUCLEOTIDE SEQUENCE</scope>
    <source>
        <strain evidence="1">MM415B03288</strain>
    </source>
</reference>
<accession>A0A6M3LF75</accession>
<dbReference type="AlphaFoldDB" id="A0A6M3LF75"/>
<dbReference type="EMBL" id="MT143006">
    <property type="protein sequence ID" value="QJA91688.1"/>
    <property type="molecule type" value="Genomic_DNA"/>
</dbReference>
<name>A0A6M3LF75_9ZZZZ</name>
<evidence type="ECO:0000313" key="1">
    <source>
        <dbReference type="EMBL" id="QJA91688.1"/>
    </source>
</evidence>
<gene>
    <name evidence="1" type="ORF">MM415B03288_0004</name>
</gene>
<protein>
    <submittedName>
        <fullName evidence="1">Uncharacterized protein</fullName>
    </submittedName>
</protein>
<organism evidence="1">
    <name type="scientific">viral metagenome</name>
    <dbReference type="NCBI Taxonomy" id="1070528"/>
    <lineage>
        <taxon>unclassified sequences</taxon>
        <taxon>metagenomes</taxon>
        <taxon>organismal metagenomes</taxon>
    </lineage>
</organism>
<proteinExistence type="predicted"/>